<dbReference type="Gene3D" id="3.40.50.1110">
    <property type="entry name" value="SGNH hydrolase"/>
    <property type="match status" value="1"/>
</dbReference>
<dbReference type="InterPro" id="IPR036514">
    <property type="entry name" value="SGNH_hydro_sf"/>
</dbReference>
<dbReference type="SUPFAM" id="SSF52266">
    <property type="entry name" value="SGNH hydrolase"/>
    <property type="match status" value="1"/>
</dbReference>
<reference evidence="2 3" key="1">
    <citation type="submission" date="2020-07" db="EMBL/GenBank/DDBJ databases">
        <title>Sequencing the genomes of 1000 actinobacteria strains.</title>
        <authorList>
            <person name="Klenk H.-P."/>
        </authorList>
    </citation>
    <scope>NUCLEOTIDE SEQUENCE [LARGE SCALE GENOMIC DNA]</scope>
    <source>
        <strain evidence="2 3">DSM 15166</strain>
    </source>
</reference>
<dbReference type="Pfam" id="PF13472">
    <property type="entry name" value="Lipase_GDSL_2"/>
    <property type="match status" value="1"/>
</dbReference>
<dbReference type="RefSeq" id="WP_179702040.1">
    <property type="nucleotide sequence ID" value="NZ_BAAAHA010000002.1"/>
</dbReference>
<dbReference type="Proteomes" id="UP000521075">
    <property type="component" value="Unassembled WGS sequence"/>
</dbReference>
<dbReference type="CDD" id="cd01832">
    <property type="entry name" value="SGNH_hydrolase_like_1"/>
    <property type="match status" value="1"/>
</dbReference>
<comment type="caution">
    <text evidence="2">The sequence shown here is derived from an EMBL/GenBank/DDBJ whole genome shotgun (WGS) entry which is preliminary data.</text>
</comment>
<accession>A0A853DVM2</accession>
<sequence>MFTSYIAIGDSFTEGVGDDLPDGRVRGWADFVALGLAAASPEPVRYANLAIRGRKLSPIVAEQIEPAIAQHPQLVSFNGGGNDIMRPRVAIRDVARILVDAADRVTASGSHMLLLSGANPSAHLPLGGLVRKRGNELAREVRAMLPRDGITFVDNWADEGLEDIRYWSADRLHLNALGHARVASNVLTAFDVPVPEEWGVEEVAAGPGGERSRRTAEYYRRFVLPWIGRRLTGRSSGDGRQAKIAELTVVDPASAQPL</sequence>
<feature type="domain" description="SGNH hydrolase-type esterase" evidence="1">
    <location>
        <begin position="7"/>
        <end position="181"/>
    </location>
</feature>
<gene>
    <name evidence="2" type="ORF">HNR14_003520</name>
</gene>
<proteinExistence type="predicted"/>
<evidence type="ECO:0000313" key="2">
    <source>
        <dbReference type="EMBL" id="NYK11639.1"/>
    </source>
</evidence>
<dbReference type="InterPro" id="IPR013830">
    <property type="entry name" value="SGNH_hydro"/>
</dbReference>
<evidence type="ECO:0000259" key="1">
    <source>
        <dbReference type="Pfam" id="PF13472"/>
    </source>
</evidence>
<keyword evidence="3" id="KW-1185">Reference proteome</keyword>
<organism evidence="2 3">
    <name type="scientific">Leifsonia naganoensis</name>
    <dbReference type="NCBI Taxonomy" id="150025"/>
    <lineage>
        <taxon>Bacteria</taxon>
        <taxon>Bacillati</taxon>
        <taxon>Actinomycetota</taxon>
        <taxon>Actinomycetes</taxon>
        <taxon>Micrococcales</taxon>
        <taxon>Microbacteriaceae</taxon>
        <taxon>Leifsonia</taxon>
    </lineage>
</organism>
<name>A0A853DVM2_9MICO</name>
<evidence type="ECO:0000313" key="3">
    <source>
        <dbReference type="Proteomes" id="UP000521075"/>
    </source>
</evidence>
<dbReference type="EMBL" id="JACCHJ010000001">
    <property type="protein sequence ID" value="NYK11639.1"/>
    <property type="molecule type" value="Genomic_DNA"/>
</dbReference>
<dbReference type="AlphaFoldDB" id="A0A853DVM2"/>
<dbReference type="PANTHER" id="PTHR43784">
    <property type="entry name" value="GDSL-LIKE LIPASE/ACYLHYDROLASE, PUTATIVE (AFU_ORTHOLOGUE AFUA_2G00820)-RELATED"/>
    <property type="match status" value="1"/>
</dbReference>
<dbReference type="PANTHER" id="PTHR43784:SF2">
    <property type="entry name" value="GDSL-LIKE LIPASE_ACYLHYDROLASE, PUTATIVE (AFU_ORTHOLOGUE AFUA_2G00820)-RELATED"/>
    <property type="match status" value="1"/>
</dbReference>
<dbReference type="InterPro" id="IPR053140">
    <property type="entry name" value="GDSL_Rv0518-like"/>
</dbReference>
<protein>
    <submittedName>
        <fullName evidence="2">Lysophospholipase L1-like esterase</fullName>
    </submittedName>
</protein>